<feature type="domain" description="Peptidase M3A/M3B catalytic" evidence="9">
    <location>
        <begin position="242"/>
        <end position="726"/>
    </location>
</feature>
<dbReference type="Proteomes" id="UP001174936">
    <property type="component" value="Unassembled WGS sequence"/>
</dbReference>
<dbReference type="PANTHER" id="PTHR11804">
    <property type="entry name" value="PROTEASE M3 THIMET OLIGOPEPTIDASE-RELATED"/>
    <property type="match status" value="1"/>
</dbReference>
<dbReference type="InterPro" id="IPR024080">
    <property type="entry name" value="Neurolysin/TOP_N"/>
</dbReference>
<evidence type="ECO:0000256" key="1">
    <source>
        <dbReference type="ARBA" id="ARBA00006040"/>
    </source>
</evidence>
<keyword evidence="2 7" id="KW-0645">Protease</keyword>
<keyword evidence="4 7" id="KW-0378">Hydrolase</keyword>
<evidence type="ECO:0000256" key="3">
    <source>
        <dbReference type="ARBA" id="ARBA00022723"/>
    </source>
</evidence>
<dbReference type="InterPro" id="IPR024079">
    <property type="entry name" value="MetalloPept_cat_dom_sf"/>
</dbReference>
<evidence type="ECO:0000313" key="10">
    <source>
        <dbReference type="EMBL" id="KAK0646737.1"/>
    </source>
</evidence>
<dbReference type="EMBL" id="JAULSV010000004">
    <property type="protein sequence ID" value="KAK0646737.1"/>
    <property type="molecule type" value="Genomic_DNA"/>
</dbReference>
<feature type="region of interest" description="Disordered" evidence="8">
    <location>
        <begin position="1"/>
        <end position="31"/>
    </location>
</feature>
<evidence type="ECO:0000256" key="6">
    <source>
        <dbReference type="ARBA" id="ARBA00023049"/>
    </source>
</evidence>
<protein>
    <submittedName>
        <fullName evidence="10">Peptidase family M3</fullName>
    </submittedName>
</protein>
<reference evidence="10" key="1">
    <citation type="submission" date="2023-06" db="EMBL/GenBank/DDBJ databases">
        <title>Genome-scale phylogeny and comparative genomics of the fungal order Sordariales.</title>
        <authorList>
            <consortium name="Lawrence Berkeley National Laboratory"/>
            <person name="Hensen N."/>
            <person name="Bonometti L."/>
            <person name="Westerberg I."/>
            <person name="Brannstrom I.O."/>
            <person name="Guillou S."/>
            <person name="Cros-Aarteil S."/>
            <person name="Calhoun S."/>
            <person name="Haridas S."/>
            <person name="Kuo A."/>
            <person name="Mondo S."/>
            <person name="Pangilinan J."/>
            <person name="Riley R."/>
            <person name="Labutti K."/>
            <person name="Andreopoulos B."/>
            <person name="Lipzen A."/>
            <person name="Chen C."/>
            <person name="Yanf M."/>
            <person name="Daum C."/>
            <person name="Ng V."/>
            <person name="Clum A."/>
            <person name="Steindorff A."/>
            <person name="Ohm R."/>
            <person name="Martin F."/>
            <person name="Silar P."/>
            <person name="Natvig D."/>
            <person name="Lalanne C."/>
            <person name="Gautier V."/>
            <person name="Ament-Velasquez S.L."/>
            <person name="Kruys A."/>
            <person name="Hutchinson M.I."/>
            <person name="Powell A.J."/>
            <person name="Barry K."/>
            <person name="Miller A.N."/>
            <person name="Grigoriev I.V."/>
            <person name="Debuchy R."/>
            <person name="Gladieux P."/>
            <person name="Thoren M.H."/>
            <person name="Johannesson H."/>
        </authorList>
    </citation>
    <scope>NUCLEOTIDE SEQUENCE</scope>
    <source>
        <strain evidence="10">SMH2532-1</strain>
    </source>
</reference>
<comment type="similarity">
    <text evidence="1 7">Belongs to the peptidase M3 family.</text>
</comment>
<accession>A0AA39Y8A5</accession>
<feature type="compositionally biased region" description="Pro residues" evidence="8">
    <location>
        <begin position="19"/>
        <end position="29"/>
    </location>
</feature>
<evidence type="ECO:0000256" key="7">
    <source>
        <dbReference type="RuleBase" id="RU003435"/>
    </source>
</evidence>
<dbReference type="InterPro" id="IPR001567">
    <property type="entry name" value="Pept_M3A_M3B_dom"/>
</dbReference>
<dbReference type="Pfam" id="PF01432">
    <property type="entry name" value="Peptidase_M3"/>
    <property type="match status" value="1"/>
</dbReference>
<dbReference type="CDD" id="cd06455">
    <property type="entry name" value="M3A_TOP"/>
    <property type="match status" value="1"/>
</dbReference>
<dbReference type="AlphaFoldDB" id="A0AA39Y8A5"/>
<dbReference type="GO" id="GO:0006508">
    <property type="term" value="P:proteolysis"/>
    <property type="evidence" value="ECO:0007669"/>
    <property type="project" value="UniProtKB-KW"/>
</dbReference>
<evidence type="ECO:0000259" key="9">
    <source>
        <dbReference type="Pfam" id="PF01432"/>
    </source>
</evidence>
<dbReference type="Gene3D" id="3.40.390.10">
    <property type="entry name" value="Collagenase (Catalytic Domain)"/>
    <property type="match status" value="1"/>
</dbReference>
<keyword evidence="3 7" id="KW-0479">Metal-binding</keyword>
<dbReference type="GO" id="GO:0004222">
    <property type="term" value="F:metalloendopeptidase activity"/>
    <property type="evidence" value="ECO:0007669"/>
    <property type="project" value="InterPro"/>
</dbReference>
<dbReference type="PANTHER" id="PTHR11804:SF84">
    <property type="entry name" value="SACCHAROLYSIN"/>
    <property type="match status" value="1"/>
</dbReference>
<keyword evidence="6 7" id="KW-0482">Metalloprotease</keyword>
<evidence type="ECO:0000256" key="5">
    <source>
        <dbReference type="ARBA" id="ARBA00022833"/>
    </source>
</evidence>
<proteinExistence type="inferred from homology"/>
<dbReference type="GO" id="GO:0005758">
    <property type="term" value="C:mitochondrial intermembrane space"/>
    <property type="evidence" value="ECO:0007669"/>
    <property type="project" value="TreeGrafter"/>
</dbReference>
<evidence type="ECO:0000256" key="8">
    <source>
        <dbReference type="SAM" id="MobiDB-lite"/>
    </source>
</evidence>
<comment type="cofactor">
    <cofactor evidence="7">
        <name>Zn(2+)</name>
        <dbReference type="ChEBI" id="CHEBI:29105"/>
    </cofactor>
    <text evidence="7">Binds 1 zinc ion.</text>
</comment>
<dbReference type="GO" id="GO:0006518">
    <property type="term" value="P:peptide metabolic process"/>
    <property type="evidence" value="ECO:0007669"/>
    <property type="project" value="TreeGrafter"/>
</dbReference>
<dbReference type="GO" id="GO:0046872">
    <property type="term" value="F:metal ion binding"/>
    <property type="evidence" value="ECO:0007669"/>
    <property type="project" value="UniProtKB-UniRule"/>
</dbReference>
<keyword evidence="11" id="KW-1185">Reference proteome</keyword>
<evidence type="ECO:0000313" key="11">
    <source>
        <dbReference type="Proteomes" id="UP001174936"/>
    </source>
</evidence>
<organism evidence="10 11">
    <name type="scientific">Cercophora newfieldiana</name>
    <dbReference type="NCBI Taxonomy" id="92897"/>
    <lineage>
        <taxon>Eukaryota</taxon>
        <taxon>Fungi</taxon>
        <taxon>Dikarya</taxon>
        <taxon>Ascomycota</taxon>
        <taxon>Pezizomycotina</taxon>
        <taxon>Sordariomycetes</taxon>
        <taxon>Sordariomycetidae</taxon>
        <taxon>Sordariales</taxon>
        <taxon>Lasiosphaeriaceae</taxon>
        <taxon>Cercophora</taxon>
    </lineage>
</organism>
<comment type="caution">
    <text evidence="10">The sequence shown here is derived from an EMBL/GenBank/DDBJ whole genome shotgun (WGS) entry which is preliminary data.</text>
</comment>
<evidence type="ECO:0000256" key="4">
    <source>
        <dbReference type="ARBA" id="ARBA00022801"/>
    </source>
</evidence>
<gene>
    <name evidence="10" type="ORF">B0T16DRAFT_511188</name>
</gene>
<dbReference type="Gene3D" id="1.20.1050.40">
    <property type="entry name" value="Endopeptidase. Chain P, domain 1"/>
    <property type="match status" value="1"/>
</dbReference>
<sequence>MPLTKQCPKSKQKSDKRPNPPQPLQPVPSPSTILSHTRTLIAEYIHFHNEVVRTVTPSTANFGNTILPLIQADERDGAFPAMVSCLWYSAPDQETRDAAQEARKLWREADSELSARRDLYELVKAAVENEKASGEQGLDEEDKLLMWDMVRDYENSGHGVLDDEGREELMRSWLEIGDLAEEFKANLVKDEGGVWFTEEELEGVKEDKIQSFKLGTEEDGENKGKRFVTWKADYGAVVNWAKRRETRKRYIDEEDQKLGENLEIFKKVFDMRAVNAKKLGFKSHAEYRLKDRMAGSPAWVEAFNQSLKEGLEPIVQKDMERVRGFWRAHLKENPEFGGDGDEVPREDKGYIRRWAEAKDNIDHDKISEWFPVEYTVKAMLNMFSDFFGIVFVPLPKEELVGKIWHEEVEVFSVWEEGEGDSVGDFIGYLYTDLLFRDGKCRGNQNTPLGSVFFTPDGTRSYPATVLTCSTPRTTSAPCPLLKRREVVTVFHELGHGIHDLLSRTKYRRFHSWNGPQSDFCEGPSMFLEYFCWLPSEMRQMSCHYTRLPNHPEYLTQWREKNPEMEDPPEKIPEETLTELVRRRYIDQGLWWAGQLGVSIFDMRITNPPSREELQALDLAAVYDEIFRELIPWKRTPEELAKPKGNAHVHFGHLIKGMDAGYYAYQWAGVFAADVFDTMFAANPRDRKTWERYRRTILQPGGSVDAKKMIEEFLGRPVNPDALMRRLRAAE</sequence>
<dbReference type="SUPFAM" id="SSF55486">
    <property type="entry name" value="Metalloproteases ('zincins'), catalytic domain"/>
    <property type="match status" value="1"/>
</dbReference>
<name>A0AA39Y8A5_9PEZI</name>
<keyword evidence="5 7" id="KW-0862">Zinc</keyword>
<dbReference type="InterPro" id="IPR024077">
    <property type="entry name" value="Neurolysin/TOP_dom2"/>
</dbReference>
<evidence type="ECO:0000256" key="2">
    <source>
        <dbReference type="ARBA" id="ARBA00022670"/>
    </source>
</evidence>
<dbReference type="Gene3D" id="1.10.1370.10">
    <property type="entry name" value="Neurolysin, domain 3"/>
    <property type="match status" value="1"/>
</dbReference>
<dbReference type="InterPro" id="IPR045090">
    <property type="entry name" value="Pept_M3A_M3B"/>
</dbReference>